<gene>
    <name evidence="3" type="ORF">FB45DRAFT_454721</name>
</gene>
<evidence type="ECO:0000313" key="3">
    <source>
        <dbReference type="EMBL" id="KAJ7637067.1"/>
    </source>
</evidence>
<evidence type="ECO:0000256" key="1">
    <source>
        <dbReference type="SAM" id="MobiDB-lite"/>
    </source>
</evidence>
<keyword evidence="2" id="KW-0812">Transmembrane</keyword>
<feature type="compositionally biased region" description="Basic and acidic residues" evidence="1">
    <location>
        <begin position="313"/>
        <end position="323"/>
    </location>
</feature>
<dbReference type="AlphaFoldDB" id="A0AAD7FST2"/>
<keyword evidence="4" id="KW-1185">Reference proteome</keyword>
<proteinExistence type="predicted"/>
<organism evidence="3 4">
    <name type="scientific">Roridomyces roridus</name>
    <dbReference type="NCBI Taxonomy" id="1738132"/>
    <lineage>
        <taxon>Eukaryota</taxon>
        <taxon>Fungi</taxon>
        <taxon>Dikarya</taxon>
        <taxon>Basidiomycota</taxon>
        <taxon>Agaricomycotina</taxon>
        <taxon>Agaricomycetes</taxon>
        <taxon>Agaricomycetidae</taxon>
        <taxon>Agaricales</taxon>
        <taxon>Marasmiineae</taxon>
        <taxon>Mycenaceae</taxon>
        <taxon>Roridomyces</taxon>
    </lineage>
</organism>
<sequence>MILTRSGNVAWLSPLSTDIYGPRSTIHAKWVSPTTIDSPSMKLCLANVGGCGPTMWPVVSESAGVYEMSVPVSDFTSNGECYLQMEDNYGETVRSPVFSLSPTGAAEPVVGPQPQAQAPFLPIMTPSSYTPPLLYPTLVQSAQPSTTTSPESNNLLTAKSPPPPTVAYAVPLSAVAAVVVVAGVLFLKRRRRSKDPDVKRPSRSSTLSSYKSSSSEVGHALRVLTRHHGHRNAPTPLFMPPDDGYQRKSLPYPRWDPPREEQPRLPPITTGSFMSNGPDHITNDILADYMLPSPTLPSSTSMPRCLLPAHVHESHPMAKDDNRNPLGPSDRPRDVEGLYDRVERKLDMYRRS</sequence>
<dbReference type="Proteomes" id="UP001221142">
    <property type="component" value="Unassembled WGS sequence"/>
</dbReference>
<comment type="caution">
    <text evidence="3">The sequence shown here is derived from an EMBL/GenBank/DDBJ whole genome shotgun (WGS) entry which is preliminary data.</text>
</comment>
<keyword evidence="2" id="KW-1133">Transmembrane helix</keyword>
<feature type="region of interest" description="Disordered" evidence="1">
    <location>
        <begin position="313"/>
        <end position="339"/>
    </location>
</feature>
<protein>
    <submittedName>
        <fullName evidence="3">Uncharacterized protein</fullName>
    </submittedName>
</protein>
<feature type="transmembrane region" description="Helical" evidence="2">
    <location>
        <begin position="166"/>
        <end position="187"/>
    </location>
</feature>
<name>A0AAD7FST2_9AGAR</name>
<evidence type="ECO:0000256" key="2">
    <source>
        <dbReference type="SAM" id="Phobius"/>
    </source>
</evidence>
<evidence type="ECO:0000313" key="4">
    <source>
        <dbReference type="Proteomes" id="UP001221142"/>
    </source>
</evidence>
<keyword evidence="2" id="KW-0472">Membrane</keyword>
<feature type="compositionally biased region" description="Basic and acidic residues" evidence="1">
    <location>
        <begin position="330"/>
        <end position="339"/>
    </location>
</feature>
<feature type="compositionally biased region" description="Low complexity" evidence="1">
    <location>
        <begin position="203"/>
        <end position="215"/>
    </location>
</feature>
<dbReference type="EMBL" id="JARKIF010000006">
    <property type="protein sequence ID" value="KAJ7637067.1"/>
    <property type="molecule type" value="Genomic_DNA"/>
</dbReference>
<accession>A0AAD7FST2</accession>
<reference evidence="3" key="1">
    <citation type="submission" date="2023-03" db="EMBL/GenBank/DDBJ databases">
        <title>Massive genome expansion in bonnet fungi (Mycena s.s.) driven by repeated elements and novel gene families across ecological guilds.</title>
        <authorList>
            <consortium name="Lawrence Berkeley National Laboratory"/>
            <person name="Harder C.B."/>
            <person name="Miyauchi S."/>
            <person name="Viragh M."/>
            <person name="Kuo A."/>
            <person name="Thoen E."/>
            <person name="Andreopoulos B."/>
            <person name="Lu D."/>
            <person name="Skrede I."/>
            <person name="Drula E."/>
            <person name="Henrissat B."/>
            <person name="Morin E."/>
            <person name="Kohler A."/>
            <person name="Barry K."/>
            <person name="LaButti K."/>
            <person name="Morin E."/>
            <person name="Salamov A."/>
            <person name="Lipzen A."/>
            <person name="Mereny Z."/>
            <person name="Hegedus B."/>
            <person name="Baldrian P."/>
            <person name="Stursova M."/>
            <person name="Weitz H."/>
            <person name="Taylor A."/>
            <person name="Grigoriev I.V."/>
            <person name="Nagy L.G."/>
            <person name="Martin F."/>
            <person name="Kauserud H."/>
        </authorList>
    </citation>
    <scope>NUCLEOTIDE SEQUENCE</scope>
    <source>
        <strain evidence="3">9284</strain>
    </source>
</reference>
<feature type="region of interest" description="Disordered" evidence="1">
    <location>
        <begin position="191"/>
        <end position="276"/>
    </location>
</feature>